<dbReference type="EMBL" id="LAOF01000001">
    <property type="protein sequence ID" value="KJV85302.1"/>
    <property type="molecule type" value="Genomic_DNA"/>
</dbReference>
<name>A0A0F3PZ74_ANAPH</name>
<dbReference type="PATRIC" id="fig|1359155.3.peg.227"/>
<dbReference type="Proteomes" id="UP000033622">
    <property type="component" value="Unassembled WGS sequence"/>
</dbReference>
<proteinExistence type="predicted"/>
<comment type="caution">
    <text evidence="1">The sequence shown here is derived from an EMBL/GenBank/DDBJ whole genome shotgun (WGS) entry which is preliminary data.</text>
</comment>
<dbReference type="AlphaFoldDB" id="A0A0F3PZ74"/>
<gene>
    <name evidence="1" type="ORF">APHWI1_0222</name>
</gene>
<evidence type="ECO:0000313" key="2">
    <source>
        <dbReference type="Proteomes" id="UP000033622"/>
    </source>
</evidence>
<protein>
    <submittedName>
        <fullName evidence="1">Uncharacterized protein</fullName>
    </submittedName>
</protein>
<sequence length="44" mass="4950">MAFIPTGMGTVSKGWMYCIIHVSQSEYVDDYVANLELGHMMHGE</sequence>
<evidence type="ECO:0000313" key="1">
    <source>
        <dbReference type="EMBL" id="KJV85302.1"/>
    </source>
</evidence>
<accession>A0A0F3PZ74</accession>
<reference evidence="1 2" key="1">
    <citation type="submission" date="2015-01" db="EMBL/GenBank/DDBJ databases">
        <title>Genome Sequencing of Rickettsiales.</title>
        <authorList>
            <person name="Daugherty S.C."/>
            <person name="Su Q."/>
            <person name="Abolude K."/>
            <person name="Beier-Sexton M."/>
            <person name="Carlyon J.A."/>
            <person name="Carter R."/>
            <person name="Day N.P."/>
            <person name="Dumler S.J."/>
            <person name="Dyachenko V."/>
            <person name="Godinez A."/>
            <person name="Kurtti T.J."/>
            <person name="Lichay M."/>
            <person name="Mullins K.E."/>
            <person name="Ott S."/>
            <person name="Pappas-Brown V."/>
            <person name="Paris D.H."/>
            <person name="Patel P."/>
            <person name="Richards A.L."/>
            <person name="Sadzewicz L."/>
            <person name="Sears K."/>
            <person name="Seidman D."/>
            <person name="Sengamalay N."/>
            <person name="Stenos J."/>
            <person name="Tallon L.J."/>
            <person name="Vincent G."/>
            <person name="Fraser C.M."/>
            <person name="Munderloh U."/>
            <person name="Dunning-Hotopp J.C."/>
        </authorList>
    </citation>
    <scope>NUCLEOTIDE SEQUENCE [LARGE SCALE GENOMIC DNA]</scope>
    <source>
        <strain evidence="1 2">ApWI1</strain>
    </source>
</reference>
<organism evidence="1 2">
    <name type="scientific">Anaplasma phagocytophilum str. ApWI1</name>
    <dbReference type="NCBI Taxonomy" id="1359155"/>
    <lineage>
        <taxon>Bacteria</taxon>
        <taxon>Pseudomonadati</taxon>
        <taxon>Pseudomonadota</taxon>
        <taxon>Alphaproteobacteria</taxon>
        <taxon>Rickettsiales</taxon>
        <taxon>Anaplasmataceae</taxon>
        <taxon>Anaplasma</taxon>
        <taxon>phagocytophilum group</taxon>
    </lineage>
</organism>